<dbReference type="AlphaFoldDB" id="A0A4Z1K6D8"/>
<feature type="domain" description="UBC core" evidence="1">
    <location>
        <begin position="12"/>
        <end position="178"/>
    </location>
</feature>
<reference evidence="2 3" key="1">
    <citation type="submission" date="2017-12" db="EMBL/GenBank/DDBJ databases">
        <title>Comparative genomics of Botrytis spp.</title>
        <authorList>
            <person name="Valero-Jimenez C.A."/>
            <person name="Tapia P."/>
            <person name="Veloso J."/>
            <person name="Silva-Moreno E."/>
            <person name="Staats M."/>
            <person name="Valdes J.H."/>
            <person name="Van Kan J.A.L."/>
        </authorList>
    </citation>
    <scope>NUCLEOTIDE SEQUENCE [LARGE SCALE GENOMIC DNA]</scope>
    <source>
        <strain evidence="2 3">MUCL3349</strain>
    </source>
</reference>
<dbReference type="PANTHER" id="PTHR24068">
    <property type="entry name" value="UBIQUITIN-CONJUGATING ENZYME E2"/>
    <property type="match status" value="1"/>
</dbReference>
<comment type="caution">
    <text evidence="2">The sequence shown here is derived from an EMBL/GenBank/DDBJ whole genome shotgun (WGS) entry which is preliminary data.</text>
</comment>
<dbReference type="InterPro" id="IPR000608">
    <property type="entry name" value="UBC"/>
</dbReference>
<keyword evidence="3" id="KW-1185">Reference proteome</keyword>
<evidence type="ECO:0000313" key="2">
    <source>
        <dbReference type="EMBL" id="TGO81218.1"/>
    </source>
</evidence>
<evidence type="ECO:0000313" key="3">
    <source>
        <dbReference type="Proteomes" id="UP000297280"/>
    </source>
</evidence>
<gene>
    <name evidence="2" type="ORF">BPOR_1264g00010</name>
</gene>
<dbReference type="SMART" id="SM00212">
    <property type="entry name" value="UBCc"/>
    <property type="match status" value="1"/>
</dbReference>
<dbReference type="Gene3D" id="3.10.110.10">
    <property type="entry name" value="Ubiquitin Conjugating Enzyme"/>
    <property type="match status" value="1"/>
</dbReference>
<dbReference type="InterPro" id="IPR016135">
    <property type="entry name" value="UBQ-conjugating_enzyme/RWD"/>
</dbReference>
<organism evidence="2 3">
    <name type="scientific">Botrytis porri</name>
    <dbReference type="NCBI Taxonomy" id="87229"/>
    <lineage>
        <taxon>Eukaryota</taxon>
        <taxon>Fungi</taxon>
        <taxon>Dikarya</taxon>
        <taxon>Ascomycota</taxon>
        <taxon>Pezizomycotina</taxon>
        <taxon>Leotiomycetes</taxon>
        <taxon>Helotiales</taxon>
        <taxon>Sclerotiniaceae</taxon>
        <taxon>Botrytis</taxon>
    </lineage>
</organism>
<name>A0A4Z1K6D8_9HELO</name>
<protein>
    <recommendedName>
        <fullName evidence="1">UBC core domain-containing protein</fullName>
    </recommendedName>
</protein>
<dbReference type="Proteomes" id="UP000297280">
    <property type="component" value="Unassembled WGS sequence"/>
</dbReference>
<dbReference type="PROSITE" id="PS50127">
    <property type="entry name" value="UBC_2"/>
    <property type="match status" value="1"/>
</dbReference>
<accession>A0A4Z1K6D8</accession>
<dbReference type="STRING" id="87229.A0A4Z1K6D8"/>
<evidence type="ECO:0000259" key="1">
    <source>
        <dbReference type="PROSITE" id="PS50127"/>
    </source>
</evidence>
<dbReference type="SUPFAM" id="SSF54495">
    <property type="entry name" value="UBC-like"/>
    <property type="match status" value="1"/>
</dbReference>
<dbReference type="Pfam" id="PF00179">
    <property type="entry name" value="UQ_con"/>
    <property type="match status" value="1"/>
</dbReference>
<sequence>MASLDNDVTNRSSTKKVSQNRRLMQGLVAVTGTASLKRTFLDLRDIRQANYRGPAETPHEGRIFWITIKITDQHPNQLPLMRFNTKIYHPNISPQGYVCYAGGQLHKYSNPLNGSDKWSLGSNRKLCWSIGALLTTLCGLLSSPDVDDPLVPEIAHTYLDDYDEYCCNARLYTKRYATDKRPDEPNFLFPDNASEEAEFIDSSHDLRKEEKSDGGLVSSQSSLGARYDDSYFTNYWKIITHTKVSLADPQLNMAIQQFIKTNWSQDSSVESLHLQDIDFVTKQTMGISKSHTYL</sequence>
<dbReference type="EMBL" id="PQXO01001257">
    <property type="protein sequence ID" value="TGO81218.1"/>
    <property type="molecule type" value="Genomic_DNA"/>
</dbReference>
<proteinExistence type="predicted"/>